<dbReference type="EMBL" id="JAACYA010000002">
    <property type="protein sequence ID" value="MBK3333232.1"/>
    <property type="molecule type" value="Genomic_DNA"/>
</dbReference>
<keyword evidence="6 7" id="KW-0961">Cell wall biogenesis/degradation</keyword>
<evidence type="ECO:0000256" key="4">
    <source>
        <dbReference type="ARBA" id="ARBA00022960"/>
    </source>
</evidence>
<dbReference type="SUPFAM" id="SSF141523">
    <property type="entry name" value="L,D-transpeptidase catalytic domain-like"/>
    <property type="match status" value="1"/>
</dbReference>
<evidence type="ECO:0000256" key="7">
    <source>
        <dbReference type="PROSITE-ProRule" id="PRU01373"/>
    </source>
</evidence>
<evidence type="ECO:0000313" key="9">
    <source>
        <dbReference type="EMBL" id="MBK3333232.1"/>
    </source>
</evidence>
<comment type="similarity">
    <text evidence="2">Belongs to the YkuD family.</text>
</comment>
<dbReference type="RefSeq" id="WP_200674728.1">
    <property type="nucleotide sequence ID" value="NZ_JAACYA010000002.1"/>
</dbReference>
<name>A0ABS1GJW9_9AQUI</name>
<evidence type="ECO:0000256" key="1">
    <source>
        <dbReference type="ARBA" id="ARBA00004752"/>
    </source>
</evidence>
<protein>
    <submittedName>
        <fullName evidence="9">L,D-transpeptidase family protein</fullName>
    </submittedName>
</protein>
<feature type="domain" description="L,D-TPase catalytic" evidence="8">
    <location>
        <begin position="33"/>
        <end position="167"/>
    </location>
</feature>
<dbReference type="InterPro" id="IPR005490">
    <property type="entry name" value="LD_TPept_cat_dom"/>
</dbReference>
<evidence type="ECO:0000256" key="2">
    <source>
        <dbReference type="ARBA" id="ARBA00005992"/>
    </source>
</evidence>
<reference evidence="9 10" key="1">
    <citation type="journal article" date="2021" name="Syst. Appl. Microbiol.">
        <title>Persephonella atlantica sp. nov.: How to adapt to physico-chemical gradients in high temperature hydrothermal habitats.</title>
        <authorList>
            <person name="Francois D.X."/>
            <person name="Godfroy A."/>
            <person name="Mathien C."/>
            <person name="Aube J."/>
            <person name="Cathalot C."/>
            <person name="Lesongeur F."/>
            <person name="L'Haridon S."/>
            <person name="Philippon X."/>
            <person name="Roussel E.G."/>
        </authorList>
    </citation>
    <scope>NUCLEOTIDE SEQUENCE [LARGE SCALE GENOMIC DNA]</scope>
    <source>
        <strain evidence="9 10">MO1340</strain>
    </source>
</reference>
<proteinExistence type="inferred from homology"/>
<dbReference type="CDD" id="cd16913">
    <property type="entry name" value="YkuD_like"/>
    <property type="match status" value="1"/>
</dbReference>
<feature type="active site" description="Proton donor/acceptor" evidence="7">
    <location>
        <position position="127"/>
    </location>
</feature>
<dbReference type="PANTHER" id="PTHR36699:SF1">
    <property type="entry name" value="L,D-TRANSPEPTIDASE YAFK-RELATED"/>
    <property type="match status" value="1"/>
</dbReference>
<keyword evidence="10" id="KW-1185">Reference proteome</keyword>
<evidence type="ECO:0000259" key="8">
    <source>
        <dbReference type="PROSITE" id="PS52029"/>
    </source>
</evidence>
<comment type="pathway">
    <text evidence="1 7">Cell wall biogenesis; peptidoglycan biosynthesis.</text>
</comment>
<dbReference type="Pfam" id="PF03734">
    <property type="entry name" value="YkuD"/>
    <property type="match status" value="1"/>
</dbReference>
<comment type="caution">
    <text evidence="9">The sequence shown here is derived from an EMBL/GenBank/DDBJ whole genome shotgun (WGS) entry which is preliminary data.</text>
</comment>
<evidence type="ECO:0000313" key="10">
    <source>
        <dbReference type="Proteomes" id="UP000772812"/>
    </source>
</evidence>
<dbReference type="Pfam" id="PF24125">
    <property type="entry name" value="Cds6_C"/>
    <property type="match status" value="1"/>
</dbReference>
<dbReference type="InterPro" id="IPR056203">
    <property type="entry name" value="Cds6_C"/>
</dbReference>
<accession>A0ABS1GJW9</accession>
<sequence length="299" mass="34391">MIKVLLFFLIFFLKAYSEEYLYGNILQLPPYLYAVVVSKSYQKMLVIKMEDGYPVVADQFIAVTGLKFGDKRKQGDMRTPSGVYLAVEFKPDKMLPSYYGAGAFVLNYPNALDKYIIKRDGDGIWIHGSQKRNPLFFSSKGCVILNNSSFNALYHYIKLKKTPVVIQERFVKLPLNEFVSLKNRINSFVNRYLQALLDVYTGDTAPLLGLYSSNFSSKEGTVYDIVKSYKRLFFSYGDTPFVHAVSRTIVYDKRDNGREYFTVYLNLGFLSGDEIKTVKKVLYITAENKKLKIISEENF</sequence>
<evidence type="ECO:0000256" key="3">
    <source>
        <dbReference type="ARBA" id="ARBA00022679"/>
    </source>
</evidence>
<feature type="active site" description="Nucleophile" evidence="7">
    <location>
        <position position="142"/>
    </location>
</feature>
<dbReference type="PANTHER" id="PTHR36699">
    <property type="entry name" value="LD-TRANSPEPTIDASE"/>
    <property type="match status" value="1"/>
</dbReference>
<evidence type="ECO:0000256" key="6">
    <source>
        <dbReference type="ARBA" id="ARBA00023316"/>
    </source>
</evidence>
<keyword evidence="4 7" id="KW-0133">Cell shape</keyword>
<keyword evidence="3" id="KW-0808">Transferase</keyword>
<dbReference type="Gene3D" id="2.40.440.10">
    <property type="entry name" value="L,D-transpeptidase catalytic domain-like"/>
    <property type="match status" value="1"/>
</dbReference>
<dbReference type="PROSITE" id="PS52029">
    <property type="entry name" value="LD_TPASE"/>
    <property type="match status" value="1"/>
</dbReference>
<keyword evidence="5 7" id="KW-0573">Peptidoglycan synthesis</keyword>
<evidence type="ECO:0000256" key="5">
    <source>
        <dbReference type="ARBA" id="ARBA00022984"/>
    </source>
</evidence>
<dbReference type="InterPro" id="IPR038063">
    <property type="entry name" value="Transpep_catalytic_dom"/>
</dbReference>
<dbReference type="Proteomes" id="UP000772812">
    <property type="component" value="Unassembled WGS sequence"/>
</dbReference>
<gene>
    <name evidence="9" type="ORF">GWK41_09135</name>
</gene>
<organism evidence="9 10">
    <name type="scientific">Persephonella atlantica</name>
    <dbReference type="NCBI Taxonomy" id="2699429"/>
    <lineage>
        <taxon>Bacteria</taxon>
        <taxon>Pseudomonadati</taxon>
        <taxon>Aquificota</taxon>
        <taxon>Aquificia</taxon>
        <taxon>Aquificales</taxon>
        <taxon>Hydrogenothermaceae</taxon>
        <taxon>Persephonella</taxon>
    </lineage>
</organism>